<dbReference type="GO" id="GO:0006313">
    <property type="term" value="P:DNA transposition"/>
    <property type="evidence" value="ECO:0007669"/>
    <property type="project" value="InterPro"/>
</dbReference>
<dbReference type="RefSeq" id="WP_198109623.1">
    <property type="nucleotide sequence ID" value="NZ_JAEDAK010000002.1"/>
</dbReference>
<feature type="region of interest" description="Disordered" evidence="1">
    <location>
        <begin position="210"/>
        <end position="238"/>
    </location>
</feature>
<sequence>MARQARLIVPGALHHVLQRGNNRLIVFHDDEDRLQYLTALREATRLHGVRVHAYVLMDNHVHLLVTPQSEDSLARAMQTLGRRYVAYFNRRHARTGTLWEGRFRTMLAEDGPYFEMLLRYVELQPVRAGLCELAMNYPWSSAAHHLGLRRDALISEHPCYWAMGNTPFERELRHRQGLAEGVPPALLERIRKQVHSGWPLLTPAGARAMAAQTERPLVPRPVGRPRRQPTMSPIKNEA</sequence>
<reference evidence="3" key="1">
    <citation type="submission" date="2020-12" db="EMBL/GenBank/DDBJ databases">
        <title>The genome sequence of Inhella sp. 1Y17.</title>
        <authorList>
            <person name="Liu Y."/>
        </authorList>
    </citation>
    <scope>NUCLEOTIDE SEQUENCE</scope>
    <source>
        <strain evidence="3">1Y17</strain>
    </source>
</reference>
<keyword evidence="4" id="KW-1185">Reference proteome</keyword>
<dbReference type="GO" id="GO:0004803">
    <property type="term" value="F:transposase activity"/>
    <property type="evidence" value="ECO:0007669"/>
    <property type="project" value="InterPro"/>
</dbReference>
<evidence type="ECO:0000259" key="2">
    <source>
        <dbReference type="SMART" id="SM01321"/>
    </source>
</evidence>
<organism evidence="3 4">
    <name type="scientific">Inhella proteolytica</name>
    <dbReference type="NCBI Taxonomy" id="2795029"/>
    <lineage>
        <taxon>Bacteria</taxon>
        <taxon>Pseudomonadati</taxon>
        <taxon>Pseudomonadota</taxon>
        <taxon>Betaproteobacteria</taxon>
        <taxon>Burkholderiales</taxon>
        <taxon>Sphaerotilaceae</taxon>
        <taxon>Inhella</taxon>
    </lineage>
</organism>
<dbReference type="InterPro" id="IPR002686">
    <property type="entry name" value="Transposase_17"/>
</dbReference>
<dbReference type="Gene3D" id="3.30.70.1290">
    <property type="entry name" value="Transposase IS200-like"/>
    <property type="match status" value="1"/>
</dbReference>
<comment type="caution">
    <text evidence="3">The sequence shown here is derived from an EMBL/GenBank/DDBJ whole genome shotgun (WGS) entry which is preliminary data.</text>
</comment>
<dbReference type="InterPro" id="IPR036515">
    <property type="entry name" value="Transposase_17_sf"/>
</dbReference>
<gene>
    <name evidence="3" type="ORF">I7X39_03735</name>
</gene>
<protein>
    <submittedName>
        <fullName evidence="3">Transposase</fullName>
    </submittedName>
</protein>
<evidence type="ECO:0000256" key="1">
    <source>
        <dbReference type="SAM" id="MobiDB-lite"/>
    </source>
</evidence>
<evidence type="ECO:0000313" key="3">
    <source>
        <dbReference type="EMBL" id="MBH9576009.1"/>
    </source>
</evidence>
<dbReference type="GO" id="GO:0003677">
    <property type="term" value="F:DNA binding"/>
    <property type="evidence" value="ECO:0007669"/>
    <property type="project" value="InterPro"/>
</dbReference>
<dbReference type="AlphaFoldDB" id="A0A931IYC3"/>
<dbReference type="PANTHER" id="PTHR34322:SF2">
    <property type="entry name" value="TRANSPOSASE IS200-LIKE DOMAIN-CONTAINING PROTEIN"/>
    <property type="match status" value="1"/>
</dbReference>
<accession>A0A931IYC3</accession>
<dbReference type="Proteomes" id="UP000613266">
    <property type="component" value="Unassembled WGS sequence"/>
</dbReference>
<proteinExistence type="predicted"/>
<name>A0A931IYC3_9BURK</name>
<dbReference type="PANTHER" id="PTHR34322">
    <property type="entry name" value="TRANSPOSASE, Y1_TNP DOMAIN-CONTAINING"/>
    <property type="match status" value="1"/>
</dbReference>
<dbReference type="EMBL" id="JAEDAK010000002">
    <property type="protein sequence ID" value="MBH9576009.1"/>
    <property type="molecule type" value="Genomic_DNA"/>
</dbReference>
<dbReference type="SMART" id="SM01321">
    <property type="entry name" value="Y1_Tnp"/>
    <property type="match status" value="1"/>
</dbReference>
<dbReference type="Pfam" id="PF01797">
    <property type="entry name" value="Y1_Tnp"/>
    <property type="match status" value="1"/>
</dbReference>
<evidence type="ECO:0000313" key="4">
    <source>
        <dbReference type="Proteomes" id="UP000613266"/>
    </source>
</evidence>
<dbReference type="SUPFAM" id="SSF143422">
    <property type="entry name" value="Transposase IS200-like"/>
    <property type="match status" value="1"/>
</dbReference>
<feature type="domain" description="Transposase IS200-like" evidence="2">
    <location>
        <begin position="9"/>
        <end position="124"/>
    </location>
</feature>